<accession>W1NX28</accession>
<dbReference type="Gramene" id="ERM99224">
    <property type="protein sequence ID" value="ERM99224"/>
    <property type="gene ID" value="AMTR_s00092p00118300"/>
</dbReference>
<evidence type="ECO:0000313" key="3">
    <source>
        <dbReference type="Proteomes" id="UP000017836"/>
    </source>
</evidence>
<dbReference type="AlphaFoldDB" id="W1NX28"/>
<evidence type="ECO:0000256" key="1">
    <source>
        <dbReference type="SAM" id="MobiDB-lite"/>
    </source>
</evidence>
<dbReference type="HOGENOM" id="CLU_2888762_0_0_1"/>
<protein>
    <submittedName>
        <fullName evidence="2">Uncharacterized protein</fullName>
    </submittedName>
</protein>
<keyword evidence="3" id="KW-1185">Reference proteome</keyword>
<organism evidence="2 3">
    <name type="scientific">Amborella trichopoda</name>
    <dbReference type="NCBI Taxonomy" id="13333"/>
    <lineage>
        <taxon>Eukaryota</taxon>
        <taxon>Viridiplantae</taxon>
        <taxon>Streptophyta</taxon>
        <taxon>Embryophyta</taxon>
        <taxon>Tracheophyta</taxon>
        <taxon>Spermatophyta</taxon>
        <taxon>Magnoliopsida</taxon>
        <taxon>Amborellales</taxon>
        <taxon>Amborellaceae</taxon>
        <taxon>Amborella</taxon>
    </lineage>
</organism>
<sequence length="63" mass="6987">MFIAIQLHAVPNSHPFMVVLCSRTAVVAGYGKAREGTRRRPSKNSLKPQARGGRLGQQADLWR</sequence>
<feature type="region of interest" description="Disordered" evidence="1">
    <location>
        <begin position="31"/>
        <end position="63"/>
    </location>
</feature>
<proteinExistence type="predicted"/>
<gene>
    <name evidence="2" type="ORF">AMTR_s00092p00118300</name>
</gene>
<evidence type="ECO:0000313" key="2">
    <source>
        <dbReference type="EMBL" id="ERM99224.1"/>
    </source>
</evidence>
<dbReference type="EMBL" id="KI395040">
    <property type="protein sequence ID" value="ERM99224.1"/>
    <property type="molecule type" value="Genomic_DNA"/>
</dbReference>
<dbReference type="Proteomes" id="UP000017836">
    <property type="component" value="Unassembled WGS sequence"/>
</dbReference>
<name>W1NX28_AMBTC</name>
<reference evidence="3" key="1">
    <citation type="journal article" date="2013" name="Science">
        <title>The Amborella genome and the evolution of flowering plants.</title>
        <authorList>
            <consortium name="Amborella Genome Project"/>
        </authorList>
    </citation>
    <scope>NUCLEOTIDE SEQUENCE [LARGE SCALE GENOMIC DNA]</scope>
</reference>